<feature type="region of interest" description="Disordered" evidence="1">
    <location>
        <begin position="1"/>
        <end position="53"/>
    </location>
</feature>
<evidence type="ECO:0000256" key="1">
    <source>
        <dbReference type="SAM" id="MobiDB-lite"/>
    </source>
</evidence>
<evidence type="ECO:0000313" key="3">
    <source>
        <dbReference type="Proteomes" id="UP000727407"/>
    </source>
</evidence>
<proteinExistence type="predicted"/>
<feature type="compositionally biased region" description="Low complexity" evidence="1">
    <location>
        <begin position="24"/>
        <end position="41"/>
    </location>
</feature>
<feature type="non-terminal residue" evidence="2">
    <location>
        <position position="1"/>
    </location>
</feature>
<feature type="compositionally biased region" description="Acidic residues" evidence="1">
    <location>
        <begin position="1"/>
        <end position="12"/>
    </location>
</feature>
<dbReference type="Proteomes" id="UP000727407">
    <property type="component" value="Unassembled WGS sequence"/>
</dbReference>
<keyword evidence="3" id="KW-1185">Reference proteome</keyword>
<reference evidence="2" key="1">
    <citation type="submission" date="2020-07" db="EMBL/GenBank/DDBJ databases">
        <title>Clarias magur genome sequencing, assembly and annotation.</title>
        <authorList>
            <person name="Kushwaha B."/>
            <person name="Kumar R."/>
            <person name="Das P."/>
            <person name="Joshi C.G."/>
            <person name="Kumar D."/>
            <person name="Nagpure N.S."/>
            <person name="Pandey M."/>
            <person name="Agarwal S."/>
            <person name="Srivastava S."/>
            <person name="Singh M."/>
            <person name="Sahoo L."/>
            <person name="Jayasankar P."/>
            <person name="Meher P.K."/>
            <person name="Koringa P.G."/>
            <person name="Iquebal M.A."/>
            <person name="Das S.P."/>
            <person name="Bit A."/>
            <person name="Patnaik S."/>
            <person name="Patel N."/>
            <person name="Shah T.M."/>
            <person name="Hinsu A."/>
            <person name="Jena J.K."/>
        </authorList>
    </citation>
    <scope>NUCLEOTIDE SEQUENCE</scope>
    <source>
        <strain evidence="2">CIFAMagur01</strain>
        <tissue evidence="2">Testis</tissue>
    </source>
</reference>
<dbReference type="EMBL" id="QNUK01000009">
    <property type="protein sequence ID" value="KAF5908996.1"/>
    <property type="molecule type" value="Genomic_DNA"/>
</dbReference>
<feature type="non-terminal residue" evidence="2">
    <location>
        <position position="53"/>
    </location>
</feature>
<sequence>VTIEDSDSEDDVSFLRTSRPTQKSSSLSSSSRRGSQSLSQSTKGVYFDEDDDD</sequence>
<evidence type="ECO:0000313" key="2">
    <source>
        <dbReference type="EMBL" id="KAF5908996.1"/>
    </source>
</evidence>
<protein>
    <submittedName>
        <fullName evidence="2">Double-strand break repair protein MRE11 isoform X1</fullName>
    </submittedName>
</protein>
<comment type="caution">
    <text evidence="2">The sequence shown here is derived from an EMBL/GenBank/DDBJ whole genome shotgun (WGS) entry which is preliminary data.</text>
</comment>
<dbReference type="AlphaFoldDB" id="A0A8J4U2K8"/>
<organism evidence="2 3">
    <name type="scientific">Clarias magur</name>
    <name type="common">Asian catfish</name>
    <name type="synonym">Macropteronotus magur</name>
    <dbReference type="NCBI Taxonomy" id="1594786"/>
    <lineage>
        <taxon>Eukaryota</taxon>
        <taxon>Metazoa</taxon>
        <taxon>Chordata</taxon>
        <taxon>Craniata</taxon>
        <taxon>Vertebrata</taxon>
        <taxon>Euteleostomi</taxon>
        <taxon>Actinopterygii</taxon>
        <taxon>Neopterygii</taxon>
        <taxon>Teleostei</taxon>
        <taxon>Ostariophysi</taxon>
        <taxon>Siluriformes</taxon>
        <taxon>Clariidae</taxon>
        <taxon>Clarias</taxon>
    </lineage>
</organism>
<name>A0A8J4U2K8_CLAMG</name>
<gene>
    <name evidence="2" type="primary">mre11a</name>
    <name evidence="2" type="ORF">DAT39_001318</name>
</gene>
<accession>A0A8J4U2K8</accession>